<dbReference type="GO" id="GO:0019825">
    <property type="term" value="F:oxygen binding"/>
    <property type="evidence" value="ECO:0007669"/>
    <property type="project" value="InterPro"/>
</dbReference>
<dbReference type="InterPro" id="IPR009050">
    <property type="entry name" value="Globin-like_sf"/>
</dbReference>
<evidence type="ECO:0000313" key="2">
    <source>
        <dbReference type="Proteomes" id="UP001060336"/>
    </source>
</evidence>
<name>A0A9J7AWZ5_9PROT</name>
<dbReference type="InterPro" id="IPR012292">
    <property type="entry name" value="Globin/Proto"/>
</dbReference>
<keyword evidence="2" id="KW-1185">Reference proteome</keyword>
<dbReference type="CDD" id="cd08916">
    <property type="entry name" value="TrHb3_P"/>
    <property type="match status" value="1"/>
</dbReference>
<dbReference type="SUPFAM" id="SSF46458">
    <property type="entry name" value="Globin-like"/>
    <property type="match status" value="1"/>
</dbReference>
<dbReference type="RefSeq" id="WP_257771626.1">
    <property type="nucleotide sequence ID" value="NZ_CP102480.1"/>
</dbReference>
<gene>
    <name evidence="1" type="ORF">NUH88_09325</name>
</gene>
<dbReference type="Proteomes" id="UP001060336">
    <property type="component" value="Chromosome"/>
</dbReference>
<dbReference type="Gene3D" id="1.10.490.10">
    <property type="entry name" value="Globins"/>
    <property type="match status" value="1"/>
</dbReference>
<dbReference type="AlphaFoldDB" id="A0A9J7AWZ5"/>
<accession>A0A9J7AWZ5</accession>
<dbReference type="EMBL" id="CP102480">
    <property type="protein sequence ID" value="UUX51887.1"/>
    <property type="molecule type" value="Genomic_DNA"/>
</dbReference>
<proteinExistence type="predicted"/>
<organism evidence="1 2">
    <name type="scientific">Nisaea acidiphila</name>
    <dbReference type="NCBI Taxonomy" id="1862145"/>
    <lineage>
        <taxon>Bacteria</taxon>
        <taxon>Pseudomonadati</taxon>
        <taxon>Pseudomonadota</taxon>
        <taxon>Alphaproteobacteria</taxon>
        <taxon>Rhodospirillales</taxon>
        <taxon>Thalassobaculaceae</taxon>
        <taxon>Nisaea</taxon>
    </lineage>
</organism>
<sequence>MNTEAIRSAPGRRAEIRAQAEALGVNEAYIDLLVEVFYRRIRQDEVLGPVFARRISDWSPHLARMKSFWGSVALNSGQYSGKPVPAHLALKEVRSAHFERWLALFQATLEDTAPTPGAVAYFMERAQRIATSLQLAMFGVPELRGDRGEPQ</sequence>
<dbReference type="KEGG" id="naci:NUH88_09325"/>
<dbReference type="GO" id="GO:0020037">
    <property type="term" value="F:heme binding"/>
    <property type="evidence" value="ECO:0007669"/>
    <property type="project" value="InterPro"/>
</dbReference>
<protein>
    <submittedName>
        <fullName evidence="1">Group III truncated hemoglobin</fullName>
    </submittedName>
</protein>
<reference evidence="1" key="1">
    <citation type="submission" date="2022-08" db="EMBL/GenBank/DDBJ databases">
        <title>Nisaea acidiphila sp. nov., isolated from a marine algal debris and emended description of the genus Nisaea Urios et al. 2008.</title>
        <authorList>
            <person name="Kwon K."/>
        </authorList>
    </citation>
    <scope>NUCLEOTIDE SEQUENCE</scope>
    <source>
        <strain evidence="1">MEBiC11861</strain>
    </source>
</reference>
<evidence type="ECO:0000313" key="1">
    <source>
        <dbReference type="EMBL" id="UUX51887.1"/>
    </source>
</evidence>